<dbReference type="GeneID" id="54587166"/>
<accession>A0A6A6I4Y2</accession>
<evidence type="ECO:0000313" key="3">
    <source>
        <dbReference type="EMBL" id="KAF2245012.1"/>
    </source>
</evidence>
<evidence type="ECO:0000256" key="1">
    <source>
        <dbReference type="SAM" id="MobiDB-lite"/>
    </source>
</evidence>
<keyword evidence="2" id="KW-1133">Transmembrane helix</keyword>
<dbReference type="EMBL" id="ML987202">
    <property type="protein sequence ID" value="KAF2245012.1"/>
    <property type="molecule type" value="Genomic_DNA"/>
</dbReference>
<name>A0A6A6I4Y2_9PLEO</name>
<dbReference type="RefSeq" id="XP_033680016.1">
    <property type="nucleotide sequence ID" value="XM_033833836.1"/>
</dbReference>
<keyword evidence="4" id="KW-1185">Reference proteome</keyword>
<dbReference type="OrthoDB" id="5139479at2759"/>
<reference evidence="3" key="1">
    <citation type="journal article" date="2020" name="Stud. Mycol.">
        <title>101 Dothideomycetes genomes: a test case for predicting lifestyles and emergence of pathogens.</title>
        <authorList>
            <person name="Haridas S."/>
            <person name="Albert R."/>
            <person name="Binder M."/>
            <person name="Bloem J."/>
            <person name="Labutti K."/>
            <person name="Salamov A."/>
            <person name="Andreopoulos B."/>
            <person name="Baker S."/>
            <person name="Barry K."/>
            <person name="Bills G."/>
            <person name="Bluhm B."/>
            <person name="Cannon C."/>
            <person name="Castanera R."/>
            <person name="Culley D."/>
            <person name="Daum C."/>
            <person name="Ezra D."/>
            <person name="Gonzalez J."/>
            <person name="Henrissat B."/>
            <person name="Kuo A."/>
            <person name="Liang C."/>
            <person name="Lipzen A."/>
            <person name="Lutzoni F."/>
            <person name="Magnuson J."/>
            <person name="Mondo S."/>
            <person name="Nolan M."/>
            <person name="Ohm R."/>
            <person name="Pangilinan J."/>
            <person name="Park H.-J."/>
            <person name="Ramirez L."/>
            <person name="Alfaro M."/>
            <person name="Sun H."/>
            <person name="Tritt A."/>
            <person name="Yoshinaga Y."/>
            <person name="Zwiers L.-H."/>
            <person name="Turgeon B."/>
            <person name="Goodwin S."/>
            <person name="Spatafora J."/>
            <person name="Crous P."/>
            <person name="Grigoriev I."/>
        </authorList>
    </citation>
    <scope>NUCLEOTIDE SEQUENCE</scope>
    <source>
        <strain evidence="3">CBS 122368</strain>
    </source>
</reference>
<feature type="transmembrane region" description="Helical" evidence="2">
    <location>
        <begin position="515"/>
        <end position="539"/>
    </location>
</feature>
<protein>
    <submittedName>
        <fullName evidence="3">Uncharacterized protein</fullName>
    </submittedName>
</protein>
<evidence type="ECO:0000313" key="4">
    <source>
        <dbReference type="Proteomes" id="UP000800094"/>
    </source>
</evidence>
<dbReference type="Proteomes" id="UP000800094">
    <property type="component" value="Unassembled WGS sequence"/>
</dbReference>
<feature type="transmembrane region" description="Helical" evidence="2">
    <location>
        <begin position="31"/>
        <end position="51"/>
    </location>
</feature>
<sequence length="619" mass="68211">MPRHKRQRPAWLPSWVPYKDGRYLGLARQTILAWMSTILALSFFFMTVAYATQKSRFSRVKFVHSSPSNTIMVLRVLSEAAGLFLGASVYSTFEVVQWVLISRPEGIRFPQFLALQSSTGPLGLLVLALGRGLPAGQWPMKPRLMSLLRLIAETAIPLIGVLIMSNVNTHPVYTPVPSTLMPVAFGMETFNGSVASQLGVMEDLLFNLGYVAFLSNPLHAIDITPDAEKKKKDCVKGLGKTSDTSCARHVLITQEFQNVDAAIPFHGELDSQVVVAFNQRIYSLEYHDNIDIPRTSARCEELSSGPAAYMICMRNAPDGSIEAAMISCPASLVSQGQCERNTTWKSNRGFTTSLSASFLNATVSYERTDGRVLLHEDQTDTKPTMIDASELLDALTVLLNASYIPPNSSLSNPILGTPTHSFGRLIAGHNYRISKIMETSPEYFVRGTNAIQSILAITLFYCQNGVLGQTVMPFVSNSTSVKSYYSDGAFSKQNDNAYVALANIQYKVKVGRATLIAYTVVGGVTLFVCVTALVIGSLLELVKFDAEPTLWPALDFYTQCRVEDQNGKIVPAHKRVELAWIHDGRQLFKEIEGLRVTRRKRGHGPLPEPGADLERRGDG</sequence>
<dbReference type="AlphaFoldDB" id="A0A6A6I4Y2"/>
<gene>
    <name evidence="3" type="ORF">BU26DRAFT_568987</name>
</gene>
<evidence type="ECO:0000256" key="2">
    <source>
        <dbReference type="SAM" id="Phobius"/>
    </source>
</evidence>
<feature type="region of interest" description="Disordered" evidence="1">
    <location>
        <begin position="599"/>
        <end position="619"/>
    </location>
</feature>
<feature type="transmembrane region" description="Helical" evidence="2">
    <location>
        <begin position="72"/>
        <end position="93"/>
    </location>
</feature>
<keyword evidence="2" id="KW-0812">Transmembrane</keyword>
<keyword evidence="2" id="KW-0472">Membrane</keyword>
<organism evidence="3 4">
    <name type="scientific">Trematosphaeria pertusa</name>
    <dbReference type="NCBI Taxonomy" id="390896"/>
    <lineage>
        <taxon>Eukaryota</taxon>
        <taxon>Fungi</taxon>
        <taxon>Dikarya</taxon>
        <taxon>Ascomycota</taxon>
        <taxon>Pezizomycotina</taxon>
        <taxon>Dothideomycetes</taxon>
        <taxon>Pleosporomycetidae</taxon>
        <taxon>Pleosporales</taxon>
        <taxon>Massarineae</taxon>
        <taxon>Trematosphaeriaceae</taxon>
        <taxon>Trematosphaeria</taxon>
    </lineage>
</organism>
<proteinExistence type="predicted"/>